<feature type="transmembrane region" description="Helical" evidence="11">
    <location>
        <begin position="101"/>
        <end position="121"/>
    </location>
</feature>
<comment type="subunit">
    <text evidence="8">Homohexamer. Forms a ring that surrounds DNA.</text>
</comment>
<comment type="subcellular location">
    <subcellularLocation>
        <location evidence="1">Membrane</location>
        <topology evidence="1">Multi-pass membrane protein</topology>
    </subcellularLocation>
</comment>
<reference evidence="13" key="1">
    <citation type="journal article" date="2011" name="J. Bacteriol.">
        <title>Annotated genome sequence of Lactobacillus pentosus MP-10, which has probiotic potential, from naturally fermented Alorena green table olives.</title>
        <authorList>
            <person name="Abriouel H."/>
            <person name="Benomar N."/>
            <person name="Perez Pulido R."/>
            <person name="Canamero M.M."/>
            <person name="Galvez A."/>
        </authorList>
    </citation>
    <scope>NUCLEOTIDE SEQUENCE</scope>
    <source>
        <strain evidence="13">MP-10</strain>
    </source>
</reference>
<evidence type="ECO:0000256" key="4">
    <source>
        <dbReference type="ARBA" id="ARBA00022741"/>
    </source>
</evidence>
<keyword evidence="11" id="KW-1133">Transmembrane helix</keyword>
<evidence type="ECO:0000259" key="12">
    <source>
        <dbReference type="PROSITE" id="PS50901"/>
    </source>
</evidence>
<feature type="region of interest" description="Disordered" evidence="10">
    <location>
        <begin position="238"/>
        <end position="274"/>
    </location>
</feature>
<dbReference type="Gene3D" id="3.30.980.40">
    <property type="match status" value="1"/>
</dbReference>
<dbReference type="SMART" id="SM00382">
    <property type="entry name" value="AAA"/>
    <property type="match status" value="1"/>
</dbReference>
<keyword evidence="6 9" id="KW-0067">ATP-binding</keyword>
<feature type="compositionally biased region" description="Polar residues" evidence="10">
    <location>
        <begin position="294"/>
        <end position="307"/>
    </location>
</feature>
<evidence type="ECO:0000313" key="13">
    <source>
        <dbReference type="EMBL" id="CCB83330.1"/>
    </source>
</evidence>
<dbReference type="AlphaFoldDB" id="F6IXF2"/>
<dbReference type="Gene3D" id="3.40.50.300">
    <property type="entry name" value="P-loop containing nucleotide triphosphate hydrolases"/>
    <property type="match status" value="1"/>
</dbReference>
<feature type="transmembrane region" description="Helical" evidence="11">
    <location>
        <begin position="74"/>
        <end position="94"/>
    </location>
</feature>
<feature type="region of interest" description="Disordered" evidence="10">
    <location>
        <begin position="1"/>
        <end position="32"/>
    </location>
</feature>
<evidence type="ECO:0000256" key="7">
    <source>
        <dbReference type="ARBA" id="ARBA00023125"/>
    </source>
</evidence>
<evidence type="ECO:0000256" key="6">
    <source>
        <dbReference type="ARBA" id="ARBA00022840"/>
    </source>
</evidence>
<dbReference type="InterPro" id="IPR036388">
    <property type="entry name" value="WH-like_DNA-bd_sf"/>
</dbReference>
<dbReference type="Pfam" id="PF17854">
    <property type="entry name" value="FtsK_alpha"/>
    <property type="match status" value="1"/>
</dbReference>
<dbReference type="SUPFAM" id="SSF52540">
    <property type="entry name" value="P-loop containing nucleoside triphosphate hydrolases"/>
    <property type="match status" value="1"/>
</dbReference>
<gene>
    <name evidence="13" type="ORF">LPE_02362</name>
</gene>
<evidence type="ECO:0000256" key="11">
    <source>
        <dbReference type="SAM" id="Phobius"/>
    </source>
</evidence>
<dbReference type="PANTHER" id="PTHR22683">
    <property type="entry name" value="SPORULATION PROTEIN RELATED"/>
    <property type="match status" value="1"/>
</dbReference>
<dbReference type="InterPro" id="IPR050206">
    <property type="entry name" value="FtsK/SpoIIIE/SftA"/>
</dbReference>
<protein>
    <recommendedName>
        <fullName evidence="3">DNA translocase FtsK</fullName>
    </recommendedName>
</protein>
<evidence type="ECO:0000256" key="8">
    <source>
        <dbReference type="ARBA" id="ARBA00025923"/>
    </source>
</evidence>
<name>F6IXF2_LACPE</name>
<dbReference type="GO" id="GO:0005524">
    <property type="term" value="F:ATP binding"/>
    <property type="evidence" value="ECO:0007669"/>
    <property type="project" value="UniProtKB-UniRule"/>
</dbReference>
<evidence type="ECO:0000256" key="5">
    <source>
        <dbReference type="ARBA" id="ARBA00022829"/>
    </source>
</evidence>
<keyword evidence="5" id="KW-0159">Chromosome partition</keyword>
<dbReference type="InterPro" id="IPR036390">
    <property type="entry name" value="WH_DNA-bd_sf"/>
</dbReference>
<dbReference type="InterPro" id="IPR003593">
    <property type="entry name" value="AAA+_ATPase"/>
</dbReference>
<keyword evidence="7" id="KW-0238">DNA-binding</keyword>
<sequence>MRKDERSVARRQATTKKRRTSTRKKKPTGAAKRQMTGNVIGLIGLLITVLALLKVGLVGMVFAEFFRAIAGNAYQIFAGLTLLVMGYLMIFGRWPRLTWRWWVGGNLFFFSYLLLLEIPMFNALNRHTDFWRVTLNLIKNDFAKGGMASNLGGGLVGAAGYSVTYPLLANVGTVLIALILMITSVYVTFDLPFHKTMQALRAALIQLGHQLQSGYEQLAHWVRVQIARWRVHQQVRANQADAAQSKPAPEVTSEAPKSTAPTSATAAPSSATSAAAKSQADLNITVASDREATPVSNAASTTESNADSEADQALQGTEVMDDADYQLPAPTLLTKIPKTDQSDEYATIESNSQKLTTTLASFGVQVEVKNVSLGPSVTKYELHPAVGVKVSKVVNLADDLALALAAKDLRIEAPIPGKSLIGIEVPNKQISTVSFRDIVEAQPAHPTKPLAVPLGRDVSGNLVVADLSKMPHLLIAGSTGSGKSVAINVMITGLLMNTKPSQVKFMLIDPKKVELGVYNGIPHLLTPVVTEPKKAARALHKVVAEMERRYELFADSKQRNMQGYNQYIRQQNAADGQNRPVLPYIVVVVDELADLMMVTSSEVEDAIIRLGQMARAAGIHMILATQRPSVDVITGLIKANVPSRMAFAVSSGTDSRTIIDTNGAEKLLGRGDMLYQPMGMNKPLRVQGAYISDSDVEAIVNFIKSQQTADYDDSMLVKDDETDAGGSGDPRDGEDEYYADAVELVTEQQSASVSMLQRRFRIGYNRAARIVDEMEERGVVGPSEGSKPRKVYRQKTADEAPTSETP</sequence>
<feature type="region of interest" description="Disordered" evidence="10">
    <location>
        <begin position="713"/>
        <end position="735"/>
    </location>
</feature>
<dbReference type="GO" id="GO:0007059">
    <property type="term" value="P:chromosome segregation"/>
    <property type="evidence" value="ECO:0007669"/>
    <property type="project" value="UniProtKB-KW"/>
</dbReference>
<dbReference type="InterPro" id="IPR041027">
    <property type="entry name" value="FtsK_alpha"/>
</dbReference>
<feature type="transmembrane region" description="Helical" evidence="11">
    <location>
        <begin position="167"/>
        <end position="189"/>
    </location>
</feature>
<dbReference type="Gene3D" id="1.10.10.10">
    <property type="entry name" value="Winged helix-like DNA-binding domain superfamily/Winged helix DNA-binding domain"/>
    <property type="match status" value="1"/>
</dbReference>
<dbReference type="GO" id="GO:0003677">
    <property type="term" value="F:DNA binding"/>
    <property type="evidence" value="ECO:0007669"/>
    <property type="project" value="UniProtKB-KW"/>
</dbReference>
<evidence type="ECO:0000256" key="3">
    <source>
        <dbReference type="ARBA" id="ARBA00020887"/>
    </source>
</evidence>
<dbReference type="GO" id="GO:0016020">
    <property type="term" value="C:membrane"/>
    <property type="evidence" value="ECO:0007669"/>
    <property type="project" value="UniProtKB-SubCell"/>
</dbReference>
<evidence type="ECO:0000256" key="1">
    <source>
        <dbReference type="ARBA" id="ARBA00004141"/>
    </source>
</evidence>
<organism evidence="13">
    <name type="scientific">Lactiplantibacillus pentosus MP-10</name>
    <dbReference type="NCBI Taxonomy" id="1028490"/>
    <lineage>
        <taxon>Bacteria</taxon>
        <taxon>Bacillati</taxon>
        <taxon>Bacillota</taxon>
        <taxon>Bacilli</taxon>
        <taxon>Lactobacillales</taxon>
        <taxon>Lactobacillaceae</taxon>
        <taxon>Lactiplantibacillus</taxon>
    </lineage>
</organism>
<dbReference type="SUPFAM" id="SSF46785">
    <property type="entry name" value="Winged helix' DNA-binding domain"/>
    <property type="match status" value="1"/>
</dbReference>
<feature type="domain" description="FtsK" evidence="12">
    <location>
        <begin position="460"/>
        <end position="656"/>
    </location>
</feature>
<dbReference type="EMBL" id="FR871820">
    <property type="protein sequence ID" value="CCB83330.1"/>
    <property type="molecule type" value="Genomic_DNA"/>
</dbReference>
<feature type="region of interest" description="Disordered" evidence="10">
    <location>
        <begin position="772"/>
        <end position="806"/>
    </location>
</feature>
<comment type="similarity">
    <text evidence="2">Belongs to the FtsK/SpoIIIE/SftA family.</text>
</comment>
<evidence type="ECO:0000256" key="10">
    <source>
        <dbReference type="SAM" id="MobiDB-lite"/>
    </source>
</evidence>
<evidence type="ECO:0000256" key="2">
    <source>
        <dbReference type="ARBA" id="ARBA00006474"/>
    </source>
</evidence>
<feature type="region of interest" description="Disordered" evidence="10">
    <location>
        <begin position="286"/>
        <end position="311"/>
    </location>
</feature>
<keyword evidence="11" id="KW-0812">Transmembrane</keyword>
<feature type="binding site" evidence="9">
    <location>
        <begin position="477"/>
        <end position="484"/>
    </location>
    <ligand>
        <name>ATP</name>
        <dbReference type="ChEBI" id="CHEBI:30616"/>
    </ligand>
</feature>
<dbReference type="PANTHER" id="PTHR22683:SF41">
    <property type="entry name" value="DNA TRANSLOCASE FTSK"/>
    <property type="match status" value="1"/>
</dbReference>
<keyword evidence="11" id="KW-0472">Membrane</keyword>
<proteinExistence type="inferred from homology"/>
<dbReference type="SMART" id="SM00843">
    <property type="entry name" value="Ftsk_gamma"/>
    <property type="match status" value="1"/>
</dbReference>
<feature type="compositionally biased region" description="Basic residues" evidence="10">
    <location>
        <begin position="13"/>
        <end position="27"/>
    </location>
</feature>
<keyword evidence="4 9" id="KW-0547">Nucleotide-binding</keyword>
<dbReference type="InterPro" id="IPR018541">
    <property type="entry name" value="Ftsk_gamma"/>
</dbReference>
<evidence type="ECO:0000256" key="9">
    <source>
        <dbReference type="PROSITE-ProRule" id="PRU00289"/>
    </source>
</evidence>
<accession>F6IXF2</accession>
<dbReference type="InterPro" id="IPR027417">
    <property type="entry name" value="P-loop_NTPase"/>
</dbReference>
<dbReference type="Pfam" id="PF09397">
    <property type="entry name" value="FtsK_gamma"/>
    <property type="match status" value="1"/>
</dbReference>
<feature type="compositionally biased region" description="Low complexity" evidence="10">
    <location>
        <begin position="252"/>
        <end position="274"/>
    </location>
</feature>
<dbReference type="Pfam" id="PF01580">
    <property type="entry name" value="FtsK_SpoIIIE"/>
    <property type="match status" value="1"/>
</dbReference>
<dbReference type="PROSITE" id="PS50901">
    <property type="entry name" value="FTSK"/>
    <property type="match status" value="1"/>
</dbReference>
<feature type="transmembrane region" description="Helical" evidence="11">
    <location>
        <begin position="39"/>
        <end position="62"/>
    </location>
</feature>
<dbReference type="InterPro" id="IPR002543">
    <property type="entry name" value="FtsK_dom"/>
</dbReference>